<dbReference type="Pfam" id="PF12852">
    <property type="entry name" value="Cupin_6"/>
    <property type="match status" value="1"/>
</dbReference>
<dbReference type="EMBL" id="MCRJ01000016">
    <property type="protein sequence ID" value="ODN71684.1"/>
    <property type="molecule type" value="Genomic_DNA"/>
</dbReference>
<evidence type="ECO:0000313" key="4">
    <source>
        <dbReference type="Proteomes" id="UP000094622"/>
    </source>
</evidence>
<gene>
    <name evidence="3" type="ORF">A6302_01021</name>
</gene>
<dbReference type="InterPro" id="IPR032783">
    <property type="entry name" value="AraC_lig"/>
</dbReference>
<reference evidence="3 4" key="1">
    <citation type="submission" date="2016-07" db="EMBL/GenBank/DDBJ databases">
        <title>Draft Genome Sequence of Methylobrevis pamukkalensis PK2.</title>
        <authorList>
            <person name="Vasilenko O.V."/>
            <person name="Doronina N.V."/>
            <person name="Shmareva M.N."/>
            <person name="Tarlachkov S.V."/>
            <person name="Mustakhimov I."/>
            <person name="Trotsenko Y.A."/>
        </authorList>
    </citation>
    <scope>NUCLEOTIDE SEQUENCE [LARGE SCALE GENOMIC DNA]</scope>
    <source>
        <strain evidence="3 4">PK2</strain>
    </source>
</reference>
<dbReference type="PATRIC" id="fig|1439726.3.peg.1064"/>
<accession>A0A1E3H5U9</accession>
<evidence type="ECO:0000259" key="2">
    <source>
        <dbReference type="Pfam" id="PF12852"/>
    </source>
</evidence>
<protein>
    <submittedName>
        <fullName evidence="3">Cupin</fullName>
    </submittedName>
</protein>
<sequence length="113" mass="11940">MDDVPDPVWLSAGDCFVLPSGRPFVLASDPGLPPVEAKTVFPPARNGGTVTVNGGGGVFLAGSRFEVAGHHAAVLLRLLPPIIRLGSEMEQAALRWTVEQMMRELHEGQPGAT</sequence>
<keyword evidence="4" id="KW-1185">Reference proteome</keyword>
<evidence type="ECO:0000313" key="3">
    <source>
        <dbReference type="EMBL" id="ODN71684.1"/>
    </source>
</evidence>
<proteinExistence type="predicted"/>
<evidence type="ECO:0000256" key="1">
    <source>
        <dbReference type="ARBA" id="ARBA00023125"/>
    </source>
</evidence>
<feature type="domain" description="AraC-type transcription regulator ligand-binding" evidence="2">
    <location>
        <begin position="6"/>
        <end position="112"/>
    </location>
</feature>
<dbReference type="AlphaFoldDB" id="A0A1E3H5U9"/>
<dbReference type="Proteomes" id="UP000094622">
    <property type="component" value="Unassembled WGS sequence"/>
</dbReference>
<name>A0A1E3H5U9_9HYPH</name>
<dbReference type="GO" id="GO:0003677">
    <property type="term" value="F:DNA binding"/>
    <property type="evidence" value="ECO:0007669"/>
    <property type="project" value="UniProtKB-KW"/>
</dbReference>
<organism evidence="3 4">
    <name type="scientific">Methylobrevis pamukkalensis</name>
    <dbReference type="NCBI Taxonomy" id="1439726"/>
    <lineage>
        <taxon>Bacteria</taxon>
        <taxon>Pseudomonadati</taxon>
        <taxon>Pseudomonadota</taxon>
        <taxon>Alphaproteobacteria</taxon>
        <taxon>Hyphomicrobiales</taxon>
        <taxon>Pleomorphomonadaceae</taxon>
        <taxon>Methylobrevis</taxon>
    </lineage>
</organism>
<keyword evidence="1" id="KW-0238">DNA-binding</keyword>
<comment type="caution">
    <text evidence="3">The sequence shown here is derived from an EMBL/GenBank/DDBJ whole genome shotgun (WGS) entry which is preliminary data.</text>
</comment>